<dbReference type="InterPro" id="IPR007111">
    <property type="entry name" value="NACHT_NTPase"/>
</dbReference>
<evidence type="ECO:0000259" key="1">
    <source>
        <dbReference type="PROSITE" id="PS50837"/>
    </source>
</evidence>
<dbReference type="STRING" id="680198.SCAB_80331"/>
<dbReference type="PROSITE" id="PS50837">
    <property type="entry name" value="NACHT"/>
    <property type="match status" value="1"/>
</dbReference>
<feature type="domain" description="NACHT" evidence="1">
    <location>
        <begin position="676"/>
        <end position="788"/>
    </location>
</feature>
<proteinExistence type="predicted"/>
<dbReference type="Pfam" id="PF19974">
    <property type="entry name" value="TCAD9"/>
    <property type="match status" value="1"/>
</dbReference>
<name>C9ZG31_STRSW</name>
<dbReference type="InterPro" id="IPR045544">
    <property type="entry name" value="TCAD9"/>
</dbReference>
<accession>C9ZG31</accession>
<sequence length="1729" mass="186990">MGADKVEVRFPPGCQIPDEERPEIDWVLHGISEGEGDGRLPGPVHGMEVVRQISGGLSGAQVLEIKALCGSPGSEVWYVVKLQDAETSRTEWQAFRDHMSELKAAYLTAIAAVSESLLEPGGPPAGERAAVVYVHVSERMGEPGFPVVTLEQLAQSAMEGSEEAARRAVLLVDRLVRRLRATLSRAARPHPTSERLQRLNPRLGADLVVELDDDAQPGDAVRHVYPADLFAASCSTGTGDGDPRFAVGSWISVPVQKGRLKSGVLTVHPSDDTRIEVRPAKEATRQLKVSDVRADGTCTVQGPLRARVVSTRVLGYWSLVHELLGEEAVLETHGLRIGEHLVGHPFARLRSILCGVTDGWVTATVHDDLNPRNVLTADYRYTPRKVLQVDDQPYLIDHARVDEDLPLLGDPAWLEINLLRNVVAPALSRPELIRLNRRLAVACRHGADGEEDGGREADSGGAESPGWAIAGESQAFRVAFRLLWHVRAAARDGYPAEGRQPWWREYLAQLTLAACRTLKWPRQAQKPHTVAAALIAAGVAGEFLEGEEAGVPGCFAYWPSTELHELAARVLPGLDLGHDDELRLLLELVSELDRRPGGRAHPPVREAVRAACDRAVRVMCADAAEQRLNKLLRAGTRFISLRGSLSGEALAPSSGAPGGTPPERPQDALRLAAGYGSVTLVGQAGAGKSTLLEVLERLYASAVTGEATDPALPPRMPLSMHAADLATALTPPGDHGEVLARACTAGALLGGAACDRLLTLRGLQLLVDGLDEVPPPQRADVLRWLRDLRARHRDTPVVLCQRTSAYPTAPAAEPLNAPVITLHPVTTEQARRYAAELLSDRSSTPWFTPLFGEGLPPSGRRESEPGEGLVSAGLLELLHTPLFLWMAVESHGSTATPPRTAGELFAVFSTWYLTERHHRHRADGHPELRFAPEEKLDVLESVAELLVEHGPMPLKRMEPRLAEVREDWRAVVDEVIASQFLDVAHGLVRFRHELFQAYCAGRLLARLATQDEAELLRRVLRFEWQEPARMLVGLPGVDRAVLERVWQRAADADARYAAWLMREAPWVPAELTRTFVERQQRVLASGPAAGRDWNRAAVALTLLRAETAWSALEDVVSSDDAPAEAVVACLRAMGATVPGAGATGEDAARRSLRCAVVSVLRRTVSVEVEAAALRAIGQGQLLTLSSYAAERCLDAGRPWPIVREAAAALTALHVELTPDAWKARNTACRRRLAAADREAQEAARLADSAALARERGELLSVVAQSQDPDSLEVLLDHRFDPGLSELPDWSELLSTAARHRRAASPGDPLAGLLLTDAGGDGRRQAMDAFAEGSDREAVAAAHRLLSDGEVPPRQLLDLVTPGSSGPRLLAASSVVESLALAEMPLAERLVRDLIARPRAEDPLWLNGLAALIGAVGQQSRVLHVQLLHEASPVVRALDAQHAMRGTWAQTYYAADIGHEVLAALLERDDEESHRLAMDHMSGMDFLLTAVGRPERLMLSQEALARVLAHGPVDWDSSAATGGAASNSPAEVLRFVQAVAYAGVVEAGPFVETVARSKSAARTMVTFGHSHHGIVELALAAHAVTAVGWFGRLAGERQQLKAMRKARSWLQQLDTRGDHPSLERARLVGLGLLGDWLPILHGLTPADPILHEAATEVVLHWLPVPWDTSPPGDARTTAAWITDRLASGEVTSTEVRDVLTGMATALSRRLGRYIEAPSGHRPATDGGRDA</sequence>
<organism evidence="2 3">
    <name type="scientific">Streptomyces scabiei (strain 87.22)</name>
    <dbReference type="NCBI Taxonomy" id="680198"/>
    <lineage>
        <taxon>Bacteria</taxon>
        <taxon>Bacillati</taxon>
        <taxon>Actinomycetota</taxon>
        <taxon>Actinomycetes</taxon>
        <taxon>Kitasatosporales</taxon>
        <taxon>Streptomycetaceae</taxon>
        <taxon>Streptomyces</taxon>
    </lineage>
</organism>
<evidence type="ECO:0000313" key="3">
    <source>
        <dbReference type="Proteomes" id="UP000001444"/>
    </source>
</evidence>
<dbReference type="HOGENOM" id="CLU_240024_0_0_11"/>
<dbReference type="EMBL" id="FN554889">
    <property type="protein sequence ID" value="CBG74995.1"/>
    <property type="molecule type" value="Genomic_DNA"/>
</dbReference>
<reference evidence="2 3" key="1">
    <citation type="journal article" date="2010" name="Mol. Plant Microbe Interact.">
        <title>Streptomyces scabies 87-22 contains a coronafacic acid-like biosynthetic cluster that contributes to plant-microbe interactions.</title>
        <authorList>
            <person name="Bignell D.R."/>
            <person name="Seipke R.F."/>
            <person name="Huguet-Tapia J.C."/>
            <person name="Chambers A.H."/>
            <person name="Parry R.J."/>
            <person name="Loria R."/>
        </authorList>
    </citation>
    <scope>NUCLEOTIDE SEQUENCE [LARGE SCALE GENOMIC DNA]</scope>
    <source>
        <strain evidence="2 3">87.22</strain>
    </source>
</reference>
<keyword evidence="3" id="KW-1185">Reference proteome</keyword>
<dbReference type="KEGG" id="scb:SCAB_80331"/>
<protein>
    <recommendedName>
        <fullName evidence="1">NACHT domain-containing protein</fullName>
    </recommendedName>
</protein>
<evidence type="ECO:0000313" key="2">
    <source>
        <dbReference type="EMBL" id="CBG74995.1"/>
    </source>
</evidence>
<dbReference type="Proteomes" id="UP000001444">
    <property type="component" value="Chromosome"/>
</dbReference>
<gene>
    <name evidence="2" type="ordered locus">SCAB_80331</name>
</gene>